<dbReference type="Proteomes" id="UP000252698">
    <property type="component" value="Chromosome"/>
</dbReference>
<evidence type="ECO:0000313" key="5">
    <source>
        <dbReference type="Proteomes" id="UP000252698"/>
    </source>
</evidence>
<dbReference type="FunFam" id="3.40.50.720:FF:000084">
    <property type="entry name" value="Short-chain dehydrogenase reductase"/>
    <property type="match status" value="1"/>
</dbReference>
<dbReference type="EMBL" id="CP027306">
    <property type="protein sequence ID" value="AXE76264.1"/>
    <property type="molecule type" value="Genomic_DNA"/>
</dbReference>
<dbReference type="CDD" id="cd05233">
    <property type="entry name" value="SDR_c"/>
    <property type="match status" value="1"/>
</dbReference>
<reference evidence="4 5" key="1">
    <citation type="journal article" date="2018" name="Front. Microbiol.">
        <title>Genome Sequencing of Streptomyces atratus SCSIOZH16 and Activation Production of Nocardamine via Metabolic Engineering.</title>
        <authorList>
            <person name="Li Y."/>
            <person name="Zhang C."/>
            <person name="Liu C."/>
            <person name="Ju J."/>
            <person name="Ma J."/>
        </authorList>
    </citation>
    <scope>NUCLEOTIDE SEQUENCE [LARGE SCALE GENOMIC DNA]</scope>
    <source>
        <strain evidence="4 5">SCSIO_ZH16</strain>
    </source>
</reference>
<dbReference type="PANTHER" id="PTHR42760:SF133">
    <property type="entry name" value="3-OXOACYL-[ACYL-CARRIER-PROTEIN] REDUCTASE"/>
    <property type="match status" value="1"/>
</dbReference>
<dbReference type="PANTHER" id="PTHR42760">
    <property type="entry name" value="SHORT-CHAIN DEHYDROGENASES/REDUCTASES FAMILY MEMBER"/>
    <property type="match status" value="1"/>
</dbReference>
<sequence>MDLHLTDKVAVVTGAGKGIGLAVTQALANEGARVVAASRNPTEPLSELAERKNVHFVQVDLTEPDGSAEPVTEAVARFGGLDILVNNVGAVRPRAGGFLSVGDDDWMWAMTVNLLTAVRATRAALPHLIKGGSGSVVTVSSVSAFLPDPSVIDYCASKAALTNFCKALSKEVGPHGVRVNTVSPGPVATDLWLGEGGIAATVAATDGTAPDTVAQEFAARAVSGRFTRPEEVADLVLLLASGRSGNVTGSDFVIDGGLITTL</sequence>
<dbReference type="InterPro" id="IPR002347">
    <property type="entry name" value="SDR_fam"/>
</dbReference>
<dbReference type="Pfam" id="PF13561">
    <property type="entry name" value="adh_short_C2"/>
    <property type="match status" value="1"/>
</dbReference>
<dbReference type="GO" id="GO:0016616">
    <property type="term" value="F:oxidoreductase activity, acting on the CH-OH group of donors, NAD or NADP as acceptor"/>
    <property type="evidence" value="ECO:0007669"/>
    <property type="project" value="TreeGrafter"/>
</dbReference>
<evidence type="ECO:0000256" key="1">
    <source>
        <dbReference type="ARBA" id="ARBA00006484"/>
    </source>
</evidence>
<dbReference type="GeneID" id="95517722"/>
<proteinExistence type="inferred from homology"/>
<dbReference type="InterPro" id="IPR057326">
    <property type="entry name" value="KR_dom"/>
</dbReference>
<dbReference type="InterPro" id="IPR020904">
    <property type="entry name" value="Sc_DH/Rdtase_CS"/>
</dbReference>
<gene>
    <name evidence="4" type="ORF">C5746_04035</name>
</gene>
<comment type="similarity">
    <text evidence="1">Belongs to the short-chain dehydrogenases/reductases (SDR) family.</text>
</comment>
<dbReference type="InterPro" id="IPR036291">
    <property type="entry name" value="NAD(P)-bd_dom_sf"/>
</dbReference>
<dbReference type="NCBIfam" id="NF005095">
    <property type="entry name" value="PRK06523.1"/>
    <property type="match status" value="1"/>
</dbReference>
<dbReference type="SUPFAM" id="SSF51735">
    <property type="entry name" value="NAD(P)-binding Rossmann-fold domains"/>
    <property type="match status" value="1"/>
</dbReference>
<evidence type="ECO:0000256" key="2">
    <source>
        <dbReference type="ARBA" id="ARBA00023002"/>
    </source>
</evidence>
<feature type="domain" description="Ketoreductase" evidence="3">
    <location>
        <begin position="8"/>
        <end position="185"/>
    </location>
</feature>
<protein>
    <submittedName>
        <fullName evidence="4">3-oxoacyl-ACP reductase</fullName>
    </submittedName>
</protein>
<organism evidence="4 5">
    <name type="scientific">Streptomyces atratus</name>
    <dbReference type="NCBI Taxonomy" id="1893"/>
    <lineage>
        <taxon>Bacteria</taxon>
        <taxon>Bacillati</taxon>
        <taxon>Actinomycetota</taxon>
        <taxon>Actinomycetes</taxon>
        <taxon>Kitasatosporales</taxon>
        <taxon>Streptomycetaceae</taxon>
        <taxon>Streptomyces</taxon>
    </lineage>
</organism>
<dbReference type="Gene3D" id="3.40.50.720">
    <property type="entry name" value="NAD(P)-binding Rossmann-like Domain"/>
    <property type="match status" value="1"/>
</dbReference>
<evidence type="ECO:0000313" key="4">
    <source>
        <dbReference type="EMBL" id="AXE76264.1"/>
    </source>
</evidence>
<dbReference type="PRINTS" id="PR00080">
    <property type="entry name" value="SDRFAMILY"/>
</dbReference>
<dbReference type="PROSITE" id="PS00061">
    <property type="entry name" value="ADH_SHORT"/>
    <property type="match status" value="1"/>
</dbReference>
<keyword evidence="2" id="KW-0560">Oxidoreductase</keyword>
<dbReference type="PRINTS" id="PR00081">
    <property type="entry name" value="GDHRDH"/>
</dbReference>
<dbReference type="RefSeq" id="WP_114242929.1">
    <property type="nucleotide sequence ID" value="NZ_CP027306.1"/>
</dbReference>
<dbReference type="SMART" id="SM00822">
    <property type="entry name" value="PKS_KR"/>
    <property type="match status" value="1"/>
</dbReference>
<dbReference type="KEGG" id="sata:C5746_04035"/>
<evidence type="ECO:0000259" key="3">
    <source>
        <dbReference type="SMART" id="SM00822"/>
    </source>
</evidence>
<name>A0A2Z5J7H5_STRAR</name>
<dbReference type="AlphaFoldDB" id="A0A2Z5J7H5"/>
<accession>A0A2Z5J7H5</accession>